<dbReference type="EMBL" id="CP097635">
    <property type="protein sequence ID" value="URI08194.1"/>
    <property type="molecule type" value="Genomic_DNA"/>
</dbReference>
<feature type="domain" description="PAS" evidence="10">
    <location>
        <begin position="152"/>
        <end position="207"/>
    </location>
</feature>
<evidence type="ECO:0000256" key="5">
    <source>
        <dbReference type="ARBA" id="ARBA00022777"/>
    </source>
</evidence>
<evidence type="ECO:0000259" key="9">
    <source>
        <dbReference type="PROSITE" id="PS50110"/>
    </source>
</evidence>
<dbReference type="Gene3D" id="3.30.450.40">
    <property type="match status" value="1"/>
</dbReference>
<dbReference type="Pfam" id="PF08447">
    <property type="entry name" value="PAS_3"/>
    <property type="match status" value="1"/>
</dbReference>
<dbReference type="PROSITE" id="PS50112">
    <property type="entry name" value="PAS"/>
    <property type="match status" value="2"/>
</dbReference>
<protein>
    <recommendedName>
        <fullName evidence="2">histidine kinase</fullName>
        <ecNumber evidence="2">2.7.13.3</ecNumber>
    </recommendedName>
</protein>
<dbReference type="Gene3D" id="3.30.565.10">
    <property type="entry name" value="Histidine kinase-like ATPase, C-terminal domain"/>
    <property type="match status" value="1"/>
</dbReference>
<organism evidence="12 13">
    <name type="scientific">Aquincola tertiaricarbonis</name>
    <dbReference type="NCBI Taxonomy" id="391953"/>
    <lineage>
        <taxon>Bacteria</taxon>
        <taxon>Pseudomonadati</taxon>
        <taxon>Pseudomonadota</taxon>
        <taxon>Betaproteobacteria</taxon>
        <taxon>Burkholderiales</taxon>
        <taxon>Sphaerotilaceae</taxon>
        <taxon>Aquincola</taxon>
    </lineage>
</organism>
<comment type="catalytic activity">
    <reaction evidence="1">
        <text>ATP + protein L-histidine = ADP + protein N-phospho-L-histidine.</text>
        <dbReference type="EC" id="2.7.13.3"/>
    </reaction>
</comment>
<dbReference type="InterPro" id="IPR003018">
    <property type="entry name" value="GAF"/>
</dbReference>
<dbReference type="SUPFAM" id="SSF52172">
    <property type="entry name" value="CheY-like"/>
    <property type="match status" value="1"/>
</dbReference>
<dbReference type="NCBIfam" id="TIGR00229">
    <property type="entry name" value="sensory_box"/>
    <property type="match status" value="2"/>
</dbReference>
<dbReference type="SMART" id="SM00387">
    <property type="entry name" value="HATPase_c"/>
    <property type="match status" value="1"/>
</dbReference>
<feature type="domain" description="PAC" evidence="11">
    <location>
        <begin position="87"/>
        <end position="139"/>
    </location>
</feature>
<dbReference type="RefSeq" id="WP_250196415.1">
    <property type="nucleotide sequence ID" value="NZ_CP097635.1"/>
</dbReference>
<dbReference type="Pfam" id="PF08448">
    <property type="entry name" value="PAS_4"/>
    <property type="match status" value="1"/>
</dbReference>
<dbReference type="InterPro" id="IPR036097">
    <property type="entry name" value="HisK_dim/P_sf"/>
</dbReference>
<dbReference type="InterPro" id="IPR001789">
    <property type="entry name" value="Sig_transdc_resp-reg_receiver"/>
</dbReference>
<dbReference type="InterPro" id="IPR000700">
    <property type="entry name" value="PAS-assoc_C"/>
</dbReference>
<dbReference type="InterPro" id="IPR001610">
    <property type="entry name" value="PAC"/>
</dbReference>
<feature type="domain" description="Response regulatory" evidence="9">
    <location>
        <begin position="513"/>
        <end position="626"/>
    </location>
</feature>
<dbReference type="PROSITE" id="PS50113">
    <property type="entry name" value="PAC"/>
    <property type="match status" value="1"/>
</dbReference>
<evidence type="ECO:0000256" key="6">
    <source>
        <dbReference type="PROSITE-ProRule" id="PRU00169"/>
    </source>
</evidence>
<evidence type="ECO:0000259" key="8">
    <source>
        <dbReference type="PROSITE" id="PS50109"/>
    </source>
</evidence>
<evidence type="ECO:0000313" key="13">
    <source>
        <dbReference type="Proteomes" id="UP001056201"/>
    </source>
</evidence>
<dbReference type="InterPro" id="IPR035965">
    <property type="entry name" value="PAS-like_dom_sf"/>
</dbReference>
<dbReference type="SMART" id="SM00091">
    <property type="entry name" value="PAS"/>
    <property type="match status" value="2"/>
</dbReference>
<evidence type="ECO:0000256" key="4">
    <source>
        <dbReference type="ARBA" id="ARBA00022679"/>
    </source>
</evidence>
<dbReference type="SUPFAM" id="SSF55874">
    <property type="entry name" value="ATPase domain of HSP90 chaperone/DNA topoisomerase II/histidine kinase"/>
    <property type="match status" value="1"/>
</dbReference>
<evidence type="ECO:0000256" key="2">
    <source>
        <dbReference type="ARBA" id="ARBA00012438"/>
    </source>
</evidence>
<dbReference type="InterPro" id="IPR003594">
    <property type="entry name" value="HATPase_dom"/>
</dbReference>
<dbReference type="CDD" id="cd00130">
    <property type="entry name" value="PAS"/>
    <property type="match status" value="2"/>
</dbReference>
<dbReference type="PROSITE" id="PS50110">
    <property type="entry name" value="RESPONSE_REGULATORY"/>
    <property type="match status" value="1"/>
</dbReference>
<dbReference type="PANTHER" id="PTHR43065">
    <property type="entry name" value="SENSOR HISTIDINE KINASE"/>
    <property type="match status" value="1"/>
</dbReference>
<dbReference type="PROSITE" id="PS50109">
    <property type="entry name" value="HIS_KIN"/>
    <property type="match status" value="1"/>
</dbReference>
<dbReference type="InterPro" id="IPR000014">
    <property type="entry name" value="PAS"/>
</dbReference>
<dbReference type="PRINTS" id="PR00344">
    <property type="entry name" value="BCTRLSENSOR"/>
</dbReference>
<dbReference type="SMART" id="SM00086">
    <property type="entry name" value="PAC"/>
    <property type="match status" value="2"/>
</dbReference>
<dbReference type="InterPro" id="IPR004358">
    <property type="entry name" value="Sig_transdc_His_kin-like_C"/>
</dbReference>
<reference evidence="12" key="1">
    <citation type="submission" date="2022-05" db="EMBL/GenBank/DDBJ databases">
        <title>An RpoN-dependent PEP-CTERM gene is involved in floc formation of an Aquincola tertiaricarbonis strain.</title>
        <authorList>
            <person name="Qiu D."/>
            <person name="Xia M."/>
        </authorList>
    </citation>
    <scope>NUCLEOTIDE SEQUENCE</scope>
    <source>
        <strain evidence="12">RN12</strain>
    </source>
</reference>
<evidence type="ECO:0000256" key="3">
    <source>
        <dbReference type="ARBA" id="ARBA00022553"/>
    </source>
</evidence>
<evidence type="ECO:0000256" key="1">
    <source>
        <dbReference type="ARBA" id="ARBA00000085"/>
    </source>
</evidence>
<feature type="region of interest" description="Disordered" evidence="7">
    <location>
        <begin position="491"/>
        <end position="510"/>
    </location>
</feature>
<dbReference type="Pfam" id="PF00512">
    <property type="entry name" value="HisKA"/>
    <property type="match status" value="1"/>
</dbReference>
<keyword evidence="3 6" id="KW-0597">Phosphoprotein</keyword>
<dbReference type="SMART" id="SM00065">
    <property type="entry name" value="GAF"/>
    <property type="match status" value="1"/>
</dbReference>
<keyword evidence="4" id="KW-0808">Transferase</keyword>
<dbReference type="EC" id="2.7.13.3" evidence="2"/>
<evidence type="ECO:0000256" key="7">
    <source>
        <dbReference type="SAM" id="MobiDB-lite"/>
    </source>
</evidence>
<dbReference type="Proteomes" id="UP001056201">
    <property type="component" value="Chromosome 1"/>
</dbReference>
<keyword evidence="13" id="KW-1185">Reference proteome</keyword>
<dbReference type="InterPro" id="IPR003661">
    <property type="entry name" value="HisK_dim/P_dom"/>
</dbReference>
<dbReference type="InterPro" id="IPR036890">
    <property type="entry name" value="HATPase_C_sf"/>
</dbReference>
<dbReference type="Gene3D" id="3.30.450.20">
    <property type="entry name" value="PAS domain"/>
    <property type="match status" value="2"/>
</dbReference>
<dbReference type="PANTHER" id="PTHR43065:SF49">
    <property type="entry name" value="HISTIDINE KINASE"/>
    <property type="match status" value="1"/>
</dbReference>
<dbReference type="InterPro" id="IPR005467">
    <property type="entry name" value="His_kinase_dom"/>
</dbReference>
<dbReference type="CDD" id="cd00156">
    <property type="entry name" value="REC"/>
    <property type="match status" value="1"/>
</dbReference>
<feature type="domain" description="PAS" evidence="10">
    <location>
        <begin position="29"/>
        <end position="84"/>
    </location>
</feature>
<dbReference type="CDD" id="cd00082">
    <property type="entry name" value="HisKA"/>
    <property type="match status" value="1"/>
</dbReference>
<dbReference type="Gene3D" id="3.40.50.2300">
    <property type="match status" value="1"/>
</dbReference>
<dbReference type="SUPFAM" id="SSF47384">
    <property type="entry name" value="Homodimeric domain of signal transducing histidine kinase"/>
    <property type="match status" value="1"/>
</dbReference>
<dbReference type="SUPFAM" id="SSF55785">
    <property type="entry name" value="PYP-like sensor domain (PAS domain)"/>
    <property type="match status" value="2"/>
</dbReference>
<feature type="modified residue" description="4-aspartylphosphate" evidence="6">
    <location>
        <position position="564"/>
    </location>
</feature>
<evidence type="ECO:0000259" key="11">
    <source>
        <dbReference type="PROSITE" id="PS50113"/>
    </source>
</evidence>
<dbReference type="SMART" id="SM00448">
    <property type="entry name" value="REC"/>
    <property type="match status" value="1"/>
</dbReference>
<dbReference type="Gene3D" id="1.10.287.130">
    <property type="match status" value="1"/>
</dbReference>
<dbReference type="InterPro" id="IPR029016">
    <property type="entry name" value="GAF-like_dom_sf"/>
</dbReference>
<sequence>MERAGTMGGAVGDGAPGCEAWAQVMPTQMWTATPDGRLNWANDRVVAYTGLPMDELIGQGWAQVIHPVDLPEVQQRWSQAITSGEPHEVEYRMRRADGEYRWHLSRAVPARDAQGGISQWMGSSTDIHELRLAEARSLRDRDRIWTLSQELMLVCDYTGHIRAVNPAATRILGWEEGEMVGRTVADFLHPDDLARTADEVGRLAGGATTAGFENRYRARDGSFRLLNWTAVPDSGFIHAVARDVTRERATEEALRQAQKMEAVGQLTGGVAHDFNNLLTIIRTSIDLMQRRSLSPQQQQRCMGSIANAVSRAARLTGQLLAFARRQALQPVSFDASGNVRAIGEMIQTLVGARILVEVQIPDTPCTIHADPSQFDTALVNMAVNARDAMDGEGRLLIRVRQVRGIPALRAQPAMAGDFVAVSLTDSGAGIAAEHLDAIFEPFFTTKPVGLGTGLGLSQVFGFARQSNGAVHVDSVAGEGATFTLYLPQHADGSRSAESDETEASQPEPPAGGCVLVVEDNAEVAASVHHTLGVLGYSAVLAHSARAALAELARDADRFTAVFSDVVMAGMDGIELAREIRRLHPGLPIVLSSGYSKVLADDTSHGFELLPKPYSLDALSHLLQAATRERLLRSEATRLQELDALGVLDTDEEVAYDELTRLAATFFDAPVALISLVDRDRQWFKSRVGLQIRETPREDAFCTHAIQQPQQVMVVNDAHADPRFQSNRLVTGEPHIRFYAGAPLVTPTGNAIGTLCVIDYQPREVDARQMEMLQYLAAKVMQRLEQRRRDR</sequence>
<name>A0ABY4S5C4_AQUTE</name>
<dbReference type="Pfam" id="PF02518">
    <property type="entry name" value="HATPase_c"/>
    <property type="match status" value="1"/>
</dbReference>
<dbReference type="SMART" id="SM00388">
    <property type="entry name" value="HisKA"/>
    <property type="match status" value="1"/>
</dbReference>
<dbReference type="Pfam" id="PF00072">
    <property type="entry name" value="Response_reg"/>
    <property type="match status" value="1"/>
</dbReference>
<dbReference type="SUPFAM" id="SSF55781">
    <property type="entry name" value="GAF domain-like"/>
    <property type="match status" value="1"/>
</dbReference>
<keyword evidence="5" id="KW-0418">Kinase</keyword>
<gene>
    <name evidence="12" type="ORF">MW290_06350</name>
</gene>
<proteinExistence type="predicted"/>
<feature type="domain" description="Histidine kinase" evidence="8">
    <location>
        <begin position="269"/>
        <end position="490"/>
    </location>
</feature>
<dbReference type="InterPro" id="IPR013656">
    <property type="entry name" value="PAS_4"/>
</dbReference>
<evidence type="ECO:0000313" key="12">
    <source>
        <dbReference type="EMBL" id="URI08194.1"/>
    </source>
</evidence>
<evidence type="ECO:0000259" key="10">
    <source>
        <dbReference type="PROSITE" id="PS50112"/>
    </source>
</evidence>
<dbReference type="InterPro" id="IPR013655">
    <property type="entry name" value="PAS_fold_3"/>
</dbReference>
<accession>A0ABY4S5C4</accession>
<dbReference type="Pfam" id="PF01590">
    <property type="entry name" value="GAF"/>
    <property type="match status" value="1"/>
</dbReference>
<dbReference type="InterPro" id="IPR011006">
    <property type="entry name" value="CheY-like_superfamily"/>
</dbReference>